<proteinExistence type="inferred from homology"/>
<feature type="binding site" description="axial binding residue" evidence="5">
    <location>
        <position position="401"/>
    </location>
    <ligand>
        <name>heme</name>
        <dbReference type="ChEBI" id="CHEBI:30413"/>
    </ligand>
    <ligandPart>
        <name>Fe</name>
        <dbReference type="ChEBI" id="CHEBI:18248"/>
    </ligandPart>
</feature>
<dbReference type="InterPro" id="IPR003959">
    <property type="entry name" value="ATPase_AAA_core"/>
</dbReference>
<dbReference type="Pfam" id="PF00067">
    <property type="entry name" value="p450"/>
    <property type="match status" value="1"/>
</dbReference>
<dbReference type="SUPFAM" id="SSF52540">
    <property type="entry name" value="P-loop containing nucleoside triphosphate hydrolases"/>
    <property type="match status" value="1"/>
</dbReference>
<evidence type="ECO:0000256" key="4">
    <source>
        <dbReference type="ARBA" id="ARBA00023004"/>
    </source>
</evidence>
<sequence>MKTKEKFVRYANEVMKQGIEECKGRIFQVIGANGPVIVLPPSFAEEIRNDHRLSFTGVIDHNFFPSYPGLEIFNPIGTGNDILQEVVRKNLTLALDGMTPVLSSEMKLAMSKLLPATGDWTPLKFFHVAPQLTARLSGRAFLGESLCRNDEWLNVSIKYTIDSFFAVRALRYWPPVLRPLVHRFLPEMRVVRSEVTTARRIIEAEVASRRRARFEAEMAGAPLKSTDAIGWFDDVAGDRAYDIVQEQMMLSVAAIHTTSVTLMALLYDLADHPAQADAVRAEIVRVLREDGGWQKNSLYRMKLLDSCMKESQRLHTVGALAMNRRVEEAMTLSDGTHLPKGACLGIPTLAMKSNEKWGPDAEEFVGDRFLRLRQQPGSGNRWQFISTSADHMGFGYGRQACPGRFFASNQIKIAIVHLLLNYDWSKGKDYFKKWNMLYPVDNSIADDFASAQATKVSLLEALNGLPPIEEHNVSLVSSDDELLPETDLEGLTCRIKTLYEGPSKCDCCINWVETYPEDVRTAIEEDAETKRQALIVRMKKNHGDGGNPLVLDSVVVQSPLLKELLGEVFAGYNGITTSLKKLVFKAPFRAFYYRWERLVEAVKRLPEGDSAAHAQLLYTTLKAELKDTLAETKDLLANGVITYNYLWTVFEPGTEVFANEDGHDRFLKVDSCEYKEEEGSKFLEVLVKYVDWDGTRFGYASDRLKLWAFPGTKALSSLRVFPAKYHPALDLIKEAVLERGRKFRDLSGVHYKAYCGIVQWWKDYRLIKRHVDGRVMIDAASHATFVPLEALQLSPLDDTSLAPSLDVVDADTHTNPPNDNNVIQGQQSLHPNSPPGMLPPGMLLPPWAQPKRSLTKDQQCVSNADDLAPQHLLLCSHLFRGYSLKIKQWVELFVSDVREIRWNDDAFPNLMLPAGYKKLILSFVQSQVANKAMFDDLIEGKGQGMIMLLAGSPGVGKTLTAEAVADNLRRPLYVVGAGELGENAMHVEHQMSMMLDVAAKWDAVLLVDECDVFLEQRSMHDLARNRVVAVFLRLLEYYRGILFMTTNRAEAIDPAFQSRIHLSIHYPALDVAAKAHIWKRLVENSKHESVMEEKDFESLAQLDMNGRQIKNAVKTAQLLACKDDVPLNEEHIRTVLLVAQGTGEVFKSHSDQKIGKFVMGFGVLGGLLSVAAFGISKVLGFWP</sequence>
<keyword evidence="3 5" id="KW-0479">Metal-binding</keyword>
<dbReference type="InterPro" id="IPR054289">
    <property type="entry name" value="DUF7025"/>
</dbReference>
<dbReference type="SMART" id="SM00382">
    <property type="entry name" value="AAA"/>
    <property type="match status" value="1"/>
</dbReference>
<evidence type="ECO:0000256" key="2">
    <source>
        <dbReference type="ARBA" id="ARBA00010617"/>
    </source>
</evidence>
<evidence type="ECO:0000256" key="6">
    <source>
        <dbReference type="SAM" id="MobiDB-lite"/>
    </source>
</evidence>
<reference evidence="10" key="1">
    <citation type="journal article" date="2013" name="Genome Announc.">
        <title>Draft genome sequence of Neofusicoccum parvum isolate UCR-NP2, a fungal vascular pathogen associated with grapevine cankers.</title>
        <authorList>
            <person name="Blanco-Ulate B."/>
            <person name="Rolshausen P."/>
            <person name="Cantu D."/>
        </authorList>
    </citation>
    <scope>NUCLEOTIDE SEQUENCE [LARGE SCALE GENOMIC DNA]</scope>
    <source>
        <strain evidence="10">UCR-NP2</strain>
    </source>
</reference>
<feature type="transmembrane region" description="Helical" evidence="7">
    <location>
        <begin position="1157"/>
        <end position="1182"/>
    </location>
</feature>
<dbReference type="Proteomes" id="UP000013521">
    <property type="component" value="Unassembled WGS sequence"/>
</dbReference>
<dbReference type="OrthoDB" id="10042665at2759"/>
<dbReference type="Pfam" id="PF22942">
    <property type="entry name" value="DUF7025"/>
    <property type="match status" value="1"/>
</dbReference>
<protein>
    <submittedName>
        <fullName evidence="9">Putative cytochrome p450 protein</fullName>
    </submittedName>
</protein>
<evidence type="ECO:0000256" key="7">
    <source>
        <dbReference type="SAM" id="Phobius"/>
    </source>
</evidence>
<evidence type="ECO:0000313" key="9">
    <source>
        <dbReference type="EMBL" id="EOD49974.1"/>
    </source>
</evidence>
<dbReference type="GO" id="GO:0016887">
    <property type="term" value="F:ATP hydrolysis activity"/>
    <property type="evidence" value="ECO:0007669"/>
    <property type="project" value="InterPro"/>
</dbReference>
<evidence type="ECO:0000259" key="8">
    <source>
        <dbReference type="SMART" id="SM00382"/>
    </source>
</evidence>
<organism evidence="9 10">
    <name type="scientific">Botryosphaeria parva (strain UCR-NP2)</name>
    <name type="common">Grapevine canker fungus</name>
    <name type="synonym">Neofusicoccum parvum</name>
    <dbReference type="NCBI Taxonomy" id="1287680"/>
    <lineage>
        <taxon>Eukaryota</taxon>
        <taxon>Fungi</taxon>
        <taxon>Dikarya</taxon>
        <taxon>Ascomycota</taxon>
        <taxon>Pezizomycotina</taxon>
        <taxon>Dothideomycetes</taxon>
        <taxon>Dothideomycetes incertae sedis</taxon>
        <taxon>Botryosphaeriales</taxon>
        <taxon>Botryosphaeriaceae</taxon>
        <taxon>Neofusicoccum</taxon>
    </lineage>
</organism>
<comment type="similarity">
    <text evidence="2">Belongs to the cytochrome P450 family.</text>
</comment>
<keyword evidence="7" id="KW-0472">Membrane</keyword>
<dbReference type="GO" id="GO:0005506">
    <property type="term" value="F:iron ion binding"/>
    <property type="evidence" value="ECO:0007669"/>
    <property type="project" value="InterPro"/>
</dbReference>
<evidence type="ECO:0000256" key="1">
    <source>
        <dbReference type="ARBA" id="ARBA00001971"/>
    </source>
</evidence>
<feature type="domain" description="AAA+ ATPase" evidence="8">
    <location>
        <begin position="943"/>
        <end position="1070"/>
    </location>
</feature>
<dbReference type="CDD" id="cd11041">
    <property type="entry name" value="CYP503A1-like"/>
    <property type="match status" value="1"/>
</dbReference>
<dbReference type="GO" id="GO:0005524">
    <property type="term" value="F:ATP binding"/>
    <property type="evidence" value="ECO:0007669"/>
    <property type="project" value="InterPro"/>
</dbReference>
<feature type="compositionally biased region" description="Polar residues" evidence="6">
    <location>
        <begin position="813"/>
        <end position="831"/>
    </location>
</feature>
<dbReference type="GO" id="GO:0016705">
    <property type="term" value="F:oxidoreductase activity, acting on paired donors, with incorporation or reduction of molecular oxygen"/>
    <property type="evidence" value="ECO:0007669"/>
    <property type="project" value="InterPro"/>
</dbReference>
<dbReference type="Gene3D" id="1.10.630.10">
    <property type="entry name" value="Cytochrome P450"/>
    <property type="match status" value="1"/>
</dbReference>
<dbReference type="Gene3D" id="3.40.50.300">
    <property type="entry name" value="P-loop containing nucleotide triphosphate hydrolases"/>
    <property type="match status" value="1"/>
</dbReference>
<dbReference type="PANTHER" id="PTHR46411">
    <property type="entry name" value="FAMILY ATPASE, PUTATIVE-RELATED"/>
    <property type="match status" value="1"/>
</dbReference>
<gene>
    <name evidence="9" type="ORF">UCRNP2_3259</name>
</gene>
<keyword evidence="7" id="KW-0812">Transmembrane</keyword>
<keyword evidence="4 5" id="KW-0408">Iron</keyword>
<dbReference type="InterPro" id="IPR036396">
    <property type="entry name" value="Cyt_P450_sf"/>
</dbReference>
<dbReference type="KEGG" id="npa:UCRNP2_3259"/>
<dbReference type="SUPFAM" id="SSF48264">
    <property type="entry name" value="Cytochrome P450"/>
    <property type="match status" value="1"/>
</dbReference>
<dbReference type="PANTHER" id="PTHR46411:SF3">
    <property type="entry name" value="AAA+ ATPASE DOMAIN-CONTAINING PROTEIN"/>
    <property type="match status" value="1"/>
</dbReference>
<evidence type="ECO:0000313" key="10">
    <source>
        <dbReference type="Proteomes" id="UP000013521"/>
    </source>
</evidence>
<name>R1GV76_BOTPV</name>
<keyword evidence="5" id="KW-0349">Heme</keyword>
<comment type="cofactor">
    <cofactor evidence="1 5">
        <name>heme</name>
        <dbReference type="ChEBI" id="CHEBI:30413"/>
    </cofactor>
</comment>
<dbReference type="eggNOG" id="KOG0157">
    <property type="taxonomic scope" value="Eukaryota"/>
</dbReference>
<feature type="region of interest" description="Disordered" evidence="6">
    <location>
        <begin position="811"/>
        <end position="832"/>
    </location>
</feature>
<evidence type="ECO:0000256" key="3">
    <source>
        <dbReference type="ARBA" id="ARBA00022723"/>
    </source>
</evidence>
<dbReference type="GO" id="GO:0020037">
    <property type="term" value="F:heme binding"/>
    <property type="evidence" value="ECO:0007669"/>
    <property type="project" value="InterPro"/>
</dbReference>
<keyword evidence="7" id="KW-1133">Transmembrane helix</keyword>
<accession>R1GV76</accession>
<dbReference type="InterPro" id="IPR001128">
    <property type="entry name" value="Cyt_P450"/>
</dbReference>
<dbReference type="GO" id="GO:0004497">
    <property type="term" value="F:monooxygenase activity"/>
    <property type="evidence" value="ECO:0007669"/>
    <property type="project" value="InterPro"/>
</dbReference>
<dbReference type="InterPro" id="IPR027417">
    <property type="entry name" value="P-loop_NTPase"/>
</dbReference>
<dbReference type="InterPro" id="IPR003593">
    <property type="entry name" value="AAA+_ATPase"/>
</dbReference>
<dbReference type="PRINTS" id="PR00465">
    <property type="entry name" value="EP450IV"/>
</dbReference>
<dbReference type="InterPro" id="IPR002403">
    <property type="entry name" value="Cyt_P450_E_grp-IV"/>
</dbReference>
<dbReference type="Pfam" id="PF00004">
    <property type="entry name" value="AAA"/>
    <property type="match status" value="1"/>
</dbReference>
<dbReference type="AlphaFoldDB" id="R1GV76"/>
<dbReference type="HOGENOM" id="CLU_272733_0_0_1"/>
<evidence type="ECO:0000256" key="5">
    <source>
        <dbReference type="PIRSR" id="PIRSR602403-1"/>
    </source>
</evidence>
<dbReference type="CDD" id="cd19481">
    <property type="entry name" value="RecA-like_protease"/>
    <property type="match status" value="1"/>
</dbReference>
<dbReference type="EMBL" id="KB916028">
    <property type="protein sequence ID" value="EOD49974.1"/>
    <property type="molecule type" value="Genomic_DNA"/>
</dbReference>